<dbReference type="Proteomes" id="UP000195570">
    <property type="component" value="Unassembled WGS sequence"/>
</dbReference>
<evidence type="ECO:0000256" key="1">
    <source>
        <dbReference type="SAM" id="MobiDB-lite"/>
    </source>
</evidence>
<name>A0A1G4HZU3_TRYEQ</name>
<protein>
    <submittedName>
        <fullName evidence="2">Uncharacterized protein</fullName>
    </submittedName>
</protein>
<accession>A0A1G4HZU3</accession>
<dbReference type="GeneID" id="92382044"/>
<keyword evidence="3" id="KW-1185">Reference proteome</keyword>
<reference evidence="2" key="1">
    <citation type="submission" date="2016-09" db="EMBL/GenBank/DDBJ databases">
        <authorList>
            <person name="Hebert L."/>
            <person name="Moumen B."/>
        </authorList>
    </citation>
    <scope>NUCLEOTIDE SEQUENCE [LARGE SCALE GENOMIC DNA]</scope>
    <source>
        <strain evidence="2">OVI</strain>
    </source>
</reference>
<feature type="region of interest" description="Disordered" evidence="1">
    <location>
        <begin position="463"/>
        <end position="489"/>
    </location>
</feature>
<dbReference type="RefSeq" id="XP_067076548.1">
    <property type="nucleotide sequence ID" value="XM_067220447.1"/>
</dbReference>
<comment type="caution">
    <text evidence="2">The sequence shown here is derived from an EMBL/GenBank/DDBJ whole genome shotgun (WGS) entry which is preliminary data.</text>
</comment>
<dbReference type="EMBL" id="CZPT02000169">
    <property type="protein sequence ID" value="SCU64852.1"/>
    <property type="molecule type" value="Genomic_DNA"/>
</dbReference>
<evidence type="ECO:0000313" key="2">
    <source>
        <dbReference type="EMBL" id="SCU64852.1"/>
    </source>
</evidence>
<proteinExistence type="predicted"/>
<organism evidence="2 3">
    <name type="scientific">Trypanosoma equiperdum</name>
    <dbReference type="NCBI Taxonomy" id="5694"/>
    <lineage>
        <taxon>Eukaryota</taxon>
        <taxon>Discoba</taxon>
        <taxon>Euglenozoa</taxon>
        <taxon>Kinetoplastea</taxon>
        <taxon>Metakinetoplastina</taxon>
        <taxon>Trypanosomatida</taxon>
        <taxon>Trypanosomatidae</taxon>
        <taxon>Trypanosoma</taxon>
    </lineage>
</organism>
<dbReference type="VEuPathDB" id="TriTrypDB:TEOVI_000811000"/>
<dbReference type="AlphaFoldDB" id="A0A1G4HZU3"/>
<gene>
    <name evidence="2" type="ORF">TEOVI_000811000</name>
</gene>
<sequence length="489" mass="55879">MEEVSGSTQLDNVWDLVNLDMYKELRSLRESLDEVRIEARQSSSFCERIQKDVAEFVRSEELTRQGDSLTTDAAMDVTSLQNHLMEFERYIIGKVREEIRNAGAGLPSQPVLDSDSSYIGLLWRRQEEQAARLEALLAESVLRESTSRREVKRYARQLQDRILNVEDTLETLTGGCRGRSAGGEGATNLAREVLKALTQLSEGLSLERETHEMERGQWFALMECAVEKIRYLSERESVLSEELQNLKATVLHNGRNLREMASVGDTPTERYAADAVTLSQHREGTQCKWDDPAAAQTSGEEELGIIRREIAVIEETINVLRTDWHRHDAELDCHASKLAELDGEQRVLTNTVNKVGDQVKQMSQDIRSYSNVLRQSIKDEDRRSVPQFSSASAVLPERTGSRSVWKALAQLLQQDTRKNMRSNIFHLWLSWVRGSTQLRRDEKILRLFTKQHKQLGEMSQFIQNQQETTEHQTLRSGKRGKNKSDFGCV</sequence>
<evidence type="ECO:0000313" key="3">
    <source>
        <dbReference type="Proteomes" id="UP000195570"/>
    </source>
</evidence>